<dbReference type="Gene3D" id="3.40.1580.10">
    <property type="entry name" value="SMI1/KNR4-like"/>
    <property type="match status" value="1"/>
</dbReference>
<comment type="caution">
    <text evidence="1">The sequence shown here is derived from an EMBL/GenBank/DDBJ whole genome shotgun (WGS) entry which is preliminary data.</text>
</comment>
<evidence type="ECO:0000313" key="1">
    <source>
        <dbReference type="EMBL" id="TWF82917.1"/>
    </source>
</evidence>
<name>A0A561T737_9ACTN</name>
<gene>
    <name evidence="1" type="ORF">FHX73_14399</name>
</gene>
<dbReference type="Pfam" id="PF14568">
    <property type="entry name" value="SUKH_6"/>
    <property type="match status" value="1"/>
</dbReference>
<proteinExistence type="predicted"/>
<organism evidence="1 2">
    <name type="scientific">Kitasatospora viridis</name>
    <dbReference type="NCBI Taxonomy" id="281105"/>
    <lineage>
        <taxon>Bacteria</taxon>
        <taxon>Bacillati</taxon>
        <taxon>Actinomycetota</taxon>
        <taxon>Actinomycetes</taxon>
        <taxon>Kitasatosporales</taxon>
        <taxon>Streptomycetaceae</taxon>
        <taxon>Kitasatospora</taxon>
    </lineage>
</organism>
<dbReference type="AlphaFoldDB" id="A0A561T737"/>
<protein>
    <submittedName>
        <fullName evidence="1">SUKH superfamily protein</fullName>
    </submittedName>
</protein>
<dbReference type="EMBL" id="VIWT01000004">
    <property type="protein sequence ID" value="TWF82917.1"/>
    <property type="molecule type" value="Genomic_DNA"/>
</dbReference>
<evidence type="ECO:0000313" key="2">
    <source>
        <dbReference type="Proteomes" id="UP000317940"/>
    </source>
</evidence>
<keyword evidence="2" id="KW-1185">Reference proteome</keyword>
<reference evidence="1 2" key="1">
    <citation type="submission" date="2019-06" db="EMBL/GenBank/DDBJ databases">
        <title>Sequencing the genomes of 1000 actinobacteria strains.</title>
        <authorList>
            <person name="Klenk H.-P."/>
        </authorList>
    </citation>
    <scope>NUCLEOTIDE SEQUENCE [LARGE SCALE GENOMIC DNA]</scope>
    <source>
        <strain evidence="1 2">DSM 44826</strain>
    </source>
</reference>
<dbReference type="SUPFAM" id="SSF160631">
    <property type="entry name" value="SMI1/KNR4-like"/>
    <property type="match status" value="1"/>
</dbReference>
<dbReference type="InterPro" id="IPR037883">
    <property type="entry name" value="Knr4/Smi1-like_sf"/>
</dbReference>
<dbReference type="RefSeq" id="WP_145910179.1">
    <property type="nucleotide sequence ID" value="NZ_BAAAMZ010000009.1"/>
</dbReference>
<dbReference type="OrthoDB" id="5572373at2"/>
<sequence>MGLDRLIRLVPPPATPVDAGSDWQAVTRRLGVRLPGDYRGLVEQYGWGEFCDLLRLWTPFGTNRFNGIDWQTAPAPPVSARDRERYPYPLHPAPGGLLVWGGTIDADRLCWLTGGEPQDWPVVVWSEDGRYETFAPGAAEFIEGWIGGRITSRVLAEMEPELAPWFTAARPRVHRCLHLTEGALPHAERLRVLRAALAPTADRGSWRSESGDDGQDHFATADTDWLLTYDLARPHQIRIAYPAEHSAPAWQRLHEAVELMGCRIVRVTAGNGLPVPTWDPEPGEALP</sequence>
<accession>A0A561T737</accession>
<dbReference type="Proteomes" id="UP000317940">
    <property type="component" value="Unassembled WGS sequence"/>
</dbReference>